<dbReference type="AlphaFoldDB" id="A0A2L2BQZ9"/>
<dbReference type="GO" id="GO:0009378">
    <property type="term" value="F:four-way junction helicase activity"/>
    <property type="evidence" value="ECO:0007669"/>
    <property type="project" value="InterPro"/>
</dbReference>
<evidence type="ECO:0000256" key="3">
    <source>
        <dbReference type="ARBA" id="ARBA00023125"/>
    </source>
</evidence>
<gene>
    <name evidence="6" type="primary">ruvA</name>
    <name evidence="8" type="ORF">C3B54_111125</name>
</gene>
<dbReference type="EMBL" id="CP026923">
    <property type="protein sequence ID" value="AVG24090.1"/>
    <property type="molecule type" value="Genomic_DNA"/>
</dbReference>
<dbReference type="SUPFAM" id="SSF47781">
    <property type="entry name" value="RuvA domain 2-like"/>
    <property type="match status" value="1"/>
</dbReference>
<dbReference type="GO" id="GO:0005524">
    <property type="term" value="F:ATP binding"/>
    <property type="evidence" value="ECO:0007669"/>
    <property type="project" value="InterPro"/>
</dbReference>
<keyword evidence="8" id="KW-0067">ATP-binding</keyword>
<dbReference type="GO" id="GO:0048476">
    <property type="term" value="C:Holliday junction resolvase complex"/>
    <property type="evidence" value="ECO:0007669"/>
    <property type="project" value="UniProtKB-UniRule"/>
</dbReference>
<dbReference type="GO" id="GO:0006310">
    <property type="term" value="P:DNA recombination"/>
    <property type="evidence" value="ECO:0007669"/>
    <property type="project" value="UniProtKB-UniRule"/>
</dbReference>
<reference evidence="8 9" key="1">
    <citation type="submission" date="2018-02" db="EMBL/GenBank/DDBJ databases">
        <title>Complete genome of the streamlined marine actinobacterium Pontimonas salivibrio CL-TW6 adapted to coastal planktonic lifestype.</title>
        <authorList>
            <person name="Cho B.C."/>
            <person name="Hardies S.C."/>
            <person name="Jang G.I."/>
            <person name="Hwang C.Y."/>
        </authorList>
    </citation>
    <scope>NUCLEOTIDE SEQUENCE [LARGE SCALE GENOMIC DNA]</scope>
    <source>
        <strain evidence="8 9">CL-TW6</strain>
    </source>
</reference>
<evidence type="ECO:0000256" key="5">
    <source>
        <dbReference type="ARBA" id="ARBA00023204"/>
    </source>
</evidence>
<dbReference type="Pfam" id="PF01330">
    <property type="entry name" value="RuvA_N"/>
    <property type="match status" value="1"/>
</dbReference>
<keyword evidence="9" id="KW-1185">Reference proteome</keyword>
<evidence type="ECO:0000256" key="1">
    <source>
        <dbReference type="ARBA" id="ARBA00022490"/>
    </source>
</evidence>
<comment type="subunit">
    <text evidence="6">Homotetramer. Forms an RuvA(8)-RuvB(12)-Holliday junction (HJ) complex. HJ DNA is sandwiched between 2 RuvA tetramers; dsDNA enters through RuvA and exits via RuvB. An RuvB hexamer assembles on each DNA strand where it exits the tetramer. Each RuvB hexamer is contacted by two RuvA subunits (via domain III) on 2 adjacent RuvB subunits; this complex drives branch migration. In the full resolvosome a probable DNA-RuvA(4)-RuvB(12)-RuvC(2) complex forms which resolves the HJ.</text>
</comment>
<dbReference type="HAMAP" id="MF_00031">
    <property type="entry name" value="DNA_HJ_migration_RuvA"/>
    <property type="match status" value="1"/>
</dbReference>
<dbReference type="OrthoDB" id="5293449at2"/>
<evidence type="ECO:0000313" key="8">
    <source>
        <dbReference type="EMBL" id="AVG24090.1"/>
    </source>
</evidence>
<organism evidence="8 9">
    <name type="scientific">Pontimonas salivibrio</name>
    <dbReference type="NCBI Taxonomy" id="1159327"/>
    <lineage>
        <taxon>Bacteria</taxon>
        <taxon>Bacillati</taxon>
        <taxon>Actinomycetota</taxon>
        <taxon>Actinomycetes</taxon>
        <taxon>Micrococcales</taxon>
        <taxon>Microbacteriaceae</taxon>
        <taxon>Pontimonas</taxon>
    </lineage>
</organism>
<proteinExistence type="inferred from homology"/>
<dbReference type="InterPro" id="IPR036267">
    <property type="entry name" value="RuvA_C_sf"/>
</dbReference>
<dbReference type="SUPFAM" id="SSF46929">
    <property type="entry name" value="DNA helicase RuvA subunit, C-terminal domain"/>
    <property type="match status" value="1"/>
</dbReference>
<evidence type="ECO:0000256" key="4">
    <source>
        <dbReference type="ARBA" id="ARBA00023172"/>
    </source>
</evidence>
<dbReference type="Gene3D" id="1.10.150.20">
    <property type="entry name" value="5' to 3' exonuclease, C-terminal subdomain"/>
    <property type="match status" value="1"/>
</dbReference>
<dbReference type="NCBIfam" id="TIGR00084">
    <property type="entry name" value="ruvA"/>
    <property type="match status" value="1"/>
</dbReference>
<keyword evidence="3 6" id="KW-0238">DNA-binding</keyword>
<keyword evidence="2 6" id="KW-0227">DNA damage</keyword>
<dbReference type="Pfam" id="PF07499">
    <property type="entry name" value="RuvA_C"/>
    <property type="match status" value="1"/>
</dbReference>
<feature type="region of interest" description="Domain III" evidence="6">
    <location>
        <begin position="151"/>
        <end position="209"/>
    </location>
</feature>
<comment type="domain">
    <text evidence="6">Has three domains with a flexible linker between the domains II and III and assumes an 'L' shape. Domain III is highly mobile and contacts RuvB.</text>
</comment>
<dbReference type="InterPro" id="IPR010994">
    <property type="entry name" value="RuvA_2-like"/>
</dbReference>
<evidence type="ECO:0000256" key="6">
    <source>
        <dbReference type="HAMAP-Rule" id="MF_00031"/>
    </source>
</evidence>
<dbReference type="Gene3D" id="1.10.8.10">
    <property type="entry name" value="DNA helicase RuvA subunit, C-terminal domain"/>
    <property type="match status" value="1"/>
</dbReference>
<dbReference type="GO" id="GO:0006281">
    <property type="term" value="P:DNA repair"/>
    <property type="evidence" value="ECO:0007669"/>
    <property type="project" value="UniProtKB-UniRule"/>
</dbReference>
<feature type="region of interest" description="Domain II" evidence="6">
    <location>
        <begin position="64"/>
        <end position="141"/>
    </location>
</feature>
<dbReference type="CDD" id="cd14332">
    <property type="entry name" value="UBA_RuvA_C"/>
    <property type="match status" value="1"/>
</dbReference>
<dbReference type="GO" id="GO:0005737">
    <property type="term" value="C:cytoplasm"/>
    <property type="evidence" value="ECO:0007669"/>
    <property type="project" value="UniProtKB-SubCell"/>
</dbReference>
<dbReference type="InterPro" id="IPR012340">
    <property type="entry name" value="NA-bd_OB-fold"/>
</dbReference>
<comment type="subcellular location">
    <subcellularLocation>
        <location evidence="6">Cytoplasm</location>
    </subcellularLocation>
</comment>
<dbReference type="Proteomes" id="UP000243077">
    <property type="component" value="Chromosome"/>
</dbReference>
<dbReference type="InterPro" id="IPR013849">
    <property type="entry name" value="DNA_helicase_Holl-junc_RuvA_I"/>
</dbReference>
<keyword evidence="5 6" id="KW-0234">DNA repair</keyword>
<accession>A0A2L2BQZ9</accession>
<dbReference type="InterPro" id="IPR000085">
    <property type="entry name" value="RuvA"/>
</dbReference>
<dbReference type="RefSeq" id="WP_104913619.1">
    <property type="nucleotide sequence ID" value="NZ_CP026923.1"/>
</dbReference>
<dbReference type="InterPro" id="IPR003583">
    <property type="entry name" value="Hlx-hairpin-Hlx_DNA-bd_motif"/>
</dbReference>
<comment type="function">
    <text evidence="6">The RuvA-RuvB-RuvC complex processes Holliday junction (HJ) DNA during genetic recombination and DNA repair, while the RuvA-RuvB complex plays an important role in the rescue of blocked DNA replication forks via replication fork reversal (RFR). RuvA specifically binds to HJ cruciform DNA, conferring on it an open structure. The RuvB hexamer acts as an ATP-dependent pump, pulling dsDNA into and through the RuvAB complex. HJ branch migration allows RuvC to scan DNA until it finds its consensus sequence, where it cleaves and resolves the cruciform DNA.</text>
</comment>
<sequence>MISQLRGVVALVDGSRVVIDIHGVGLSVSVPERTASVLRAGEDTLLHTSMIVREDDMSLTGFALAEERDLFDQLRSVGGVGPKSALGVLQHYTAEEIASAIASEDDATFRQVSGIGPKTAKLIVLTLHGKLTAPPVGAGKGAVDTSVSGADQAAIVQALVGLGWSERVAKKGVSDMLESLGEGETPSVSDLVRRALQLLGPQTSREGNR</sequence>
<dbReference type="GO" id="GO:0016787">
    <property type="term" value="F:hydrolase activity"/>
    <property type="evidence" value="ECO:0007669"/>
    <property type="project" value="UniProtKB-KW"/>
</dbReference>
<dbReference type="GO" id="GO:0000400">
    <property type="term" value="F:four-way junction DNA binding"/>
    <property type="evidence" value="ECO:0007669"/>
    <property type="project" value="UniProtKB-UniRule"/>
</dbReference>
<dbReference type="KEGG" id="psai:C3B54_111125"/>
<keyword evidence="4 6" id="KW-0233">DNA recombination</keyword>
<keyword evidence="1 6" id="KW-0963">Cytoplasm</keyword>
<dbReference type="Gene3D" id="2.40.50.140">
    <property type="entry name" value="Nucleic acid-binding proteins"/>
    <property type="match status" value="1"/>
</dbReference>
<keyword evidence="8" id="KW-0347">Helicase</keyword>
<dbReference type="SMART" id="SM00278">
    <property type="entry name" value="HhH1"/>
    <property type="match status" value="2"/>
</dbReference>
<dbReference type="GO" id="GO:0009379">
    <property type="term" value="C:Holliday junction helicase complex"/>
    <property type="evidence" value="ECO:0007669"/>
    <property type="project" value="InterPro"/>
</dbReference>
<dbReference type="SUPFAM" id="SSF50249">
    <property type="entry name" value="Nucleic acid-binding proteins"/>
    <property type="match status" value="1"/>
</dbReference>
<name>A0A2L2BQZ9_9MICO</name>
<protein>
    <recommendedName>
        <fullName evidence="6">Holliday junction branch migration complex subunit RuvA</fullName>
    </recommendedName>
</protein>
<dbReference type="Pfam" id="PF14520">
    <property type="entry name" value="HHH_5"/>
    <property type="match status" value="1"/>
</dbReference>
<feature type="domain" description="Helix-hairpin-helix DNA-binding motif class 1" evidence="7">
    <location>
        <begin position="107"/>
        <end position="126"/>
    </location>
</feature>
<evidence type="ECO:0000259" key="7">
    <source>
        <dbReference type="SMART" id="SM00278"/>
    </source>
</evidence>
<keyword evidence="8" id="KW-0378">Hydrolase</keyword>
<evidence type="ECO:0000256" key="2">
    <source>
        <dbReference type="ARBA" id="ARBA00022763"/>
    </source>
</evidence>
<comment type="caution">
    <text evidence="6">Lacks conserved residue(s) required for the propagation of feature annotation.</text>
</comment>
<comment type="similarity">
    <text evidence="6">Belongs to the RuvA family.</text>
</comment>
<evidence type="ECO:0000313" key="9">
    <source>
        <dbReference type="Proteomes" id="UP000243077"/>
    </source>
</evidence>
<dbReference type="InterPro" id="IPR011114">
    <property type="entry name" value="RuvA_C"/>
</dbReference>
<feature type="domain" description="Helix-hairpin-helix DNA-binding motif class 1" evidence="7">
    <location>
        <begin position="72"/>
        <end position="91"/>
    </location>
</feature>
<keyword evidence="8" id="KW-0547">Nucleotide-binding</keyword>